<protein>
    <recommendedName>
        <fullName evidence="5">Lipoprotein</fullName>
    </recommendedName>
</protein>
<proteinExistence type="predicted"/>
<sequence>MNPISPLRHALGARAVRSLTPAVLAGVVIAGTAACGGSDTHSTGTARSTRTVSPEPAMTRSASPTGRTQQEFAASVSAAAERNRQQAVKQLAGVQGRGNAVKDVSVTGQPVAKSEQFRSALVRVTNRTDKAAFYAVKVEFVDASGKVLDSVVLGFPDVPPGRTVNQLANSRKAAGVKTFPRIAQAERS</sequence>
<organism evidence="3 4">
    <name type="scientific">Streptomyces atratus</name>
    <dbReference type="NCBI Taxonomy" id="1893"/>
    <lineage>
        <taxon>Bacteria</taxon>
        <taxon>Bacillati</taxon>
        <taxon>Actinomycetota</taxon>
        <taxon>Actinomycetes</taxon>
        <taxon>Kitasatosporales</taxon>
        <taxon>Streptomycetaceae</taxon>
        <taxon>Streptomyces</taxon>
    </lineage>
</organism>
<dbReference type="EMBL" id="FPJO01000004">
    <property type="protein sequence ID" value="SFX57999.1"/>
    <property type="molecule type" value="Genomic_DNA"/>
</dbReference>
<feature type="signal peptide" evidence="2">
    <location>
        <begin position="1"/>
        <end position="25"/>
    </location>
</feature>
<evidence type="ECO:0000313" key="4">
    <source>
        <dbReference type="Proteomes" id="UP000181909"/>
    </source>
</evidence>
<dbReference type="Proteomes" id="UP000181909">
    <property type="component" value="Unassembled WGS sequence"/>
</dbReference>
<dbReference type="AlphaFoldDB" id="A0A1K1Y7X2"/>
<keyword evidence="2" id="KW-0732">Signal</keyword>
<feature type="chain" id="PRO_5039476799" description="Lipoprotein" evidence="2">
    <location>
        <begin position="26"/>
        <end position="188"/>
    </location>
</feature>
<name>A0A1K1Y7X2_STRAR</name>
<evidence type="ECO:0000313" key="3">
    <source>
        <dbReference type="EMBL" id="SFX57999.1"/>
    </source>
</evidence>
<accession>A0A1K1Y7X2</accession>
<evidence type="ECO:0000256" key="2">
    <source>
        <dbReference type="SAM" id="SignalP"/>
    </source>
</evidence>
<feature type="compositionally biased region" description="Polar residues" evidence="1">
    <location>
        <begin position="39"/>
        <end position="52"/>
    </location>
</feature>
<dbReference type="STRING" id="1893.SAMN02787144_1004152"/>
<evidence type="ECO:0008006" key="5">
    <source>
        <dbReference type="Google" id="ProtNLM"/>
    </source>
</evidence>
<gene>
    <name evidence="3" type="ORF">SAMN02787144_1004152</name>
</gene>
<reference evidence="3 4" key="1">
    <citation type="submission" date="2016-11" db="EMBL/GenBank/DDBJ databases">
        <authorList>
            <person name="Jaros S."/>
            <person name="Januszkiewicz K."/>
            <person name="Wedrychowicz H."/>
        </authorList>
    </citation>
    <scope>NUCLEOTIDE SEQUENCE [LARGE SCALE GENOMIC DNA]</scope>
    <source>
        <strain evidence="3 4">OK807</strain>
    </source>
</reference>
<evidence type="ECO:0000256" key="1">
    <source>
        <dbReference type="SAM" id="MobiDB-lite"/>
    </source>
</evidence>
<feature type="region of interest" description="Disordered" evidence="1">
    <location>
        <begin position="37"/>
        <end position="67"/>
    </location>
</feature>
<dbReference type="RefSeq" id="WP_256259658.1">
    <property type="nucleotide sequence ID" value="NZ_CP108276.1"/>
</dbReference>